<accession>A0A127AW50</accession>
<evidence type="ECO:0000313" key="2">
    <source>
        <dbReference type="EMBL" id="AMM44860.1"/>
    </source>
</evidence>
<evidence type="ECO:0000313" key="3">
    <source>
        <dbReference type="Proteomes" id="UP000203261"/>
    </source>
</evidence>
<proteinExistence type="predicted"/>
<dbReference type="KEGG" id="vg:29125229"/>
<dbReference type="GeneID" id="29125229"/>
<organism evidence="2 3">
    <name type="scientific">Bacillus phage SP-15</name>
    <dbReference type="NCBI Taxonomy" id="1792032"/>
    <lineage>
        <taxon>Viruses</taxon>
        <taxon>Duplodnaviria</taxon>
        <taxon>Heunggongvirae</taxon>
        <taxon>Uroviricota</taxon>
        <taxon>Caudoviricetes</taxon>
        <taxon>Thornevirus</taxon>
        <taxon>Thornevirus SP15</taxon>
    </lineage>
</organism>
<protein>
    <submittedName>
        <fullName evidence="2">Uncharacterized protein</fullName>
    </submittedName>
</protein>
<dbReference type="RefSeq" id="YP_009302449.1">
    <property type="nucleotide sequence ID" value="NC_031245.1"/>
</dbReference>
<feature type="compositionally biased region" description="Polar residues" evidence="1">
    <location>
        <begin position="809"/>
        <end position="850"/>
    </location>
</feature>
<sequence length="850" mass="94875">MAVSTAAKRIFNKKLQFGNLSFTYIGDTTIDFPKVTDIMVSRNGIYVVNTNFFTGITYYRKNANGTIGSLVESGRRWSGSEINEINQQNSSVSAAYTIYTDPRDGLDYLIGWSKSYARIFIFKLQDSIDDDSRNIKTIDTYTENIPKAIAPYSRAGWDGDHTIYFLDTADLTLYKFDIYDPSKGLIRIGQLKGYFQSNAYTGSGLFLSPDGSMLYLPGGAASIDYLLQVYLLTDYEDRNKKEGSIYQYSDQITYTDLNSIGSSSTLATGNVFYNHLDKVAYRTFWTASSIYNYRCVLTSDLANSFPYGINLTKADAEVHNGDYDLIFNTYPRVGSDPTPPSVYSYKFKILVNNVQAYPATPGYSGDNDILTNNILIIPNSYFKEVLGINWVEIWFRDNQGIVIYYFPVLSRNKPAVISLSIDKDEIHSEYVNFMANVSDEIGDTLSYRILINNIVAEDWSSDGYLAPMKIVRNYRPGTFVTGPNTITVEIRSNFKGNIVESSESISLVKNNNLPDLSTEIKGRNVIINSNDKDGDLLSFRILVNDTQVIPEQGYSMYFPTPLETEFVIPRDKININQINKVTIQVRDQSEDVATANHNVYMTYSGLLFSDPEGNYYTDDIGQLLKYLDIGTVLARETSDIYEVRVCNTLGYPVGNITLDPIYDDLDPVTEIIELSKTGGKDFRADQHLLYDEKVVHHGDYVTVFIRINALDGAAGGGHFRVIAKADPVIATWVGSIDGGSIDDHTIQFNQSIGEVVAIQDTLTVSNRDSDRATSSDLYEVGPLSLDEGNISEVVPNREVGSSDSEEGNDTLSDQTLSIQDTSYSEDSVPNRELSTPDESISDESSTVSEE</sequence>
<keyword evidence="3" id="KW-1185">Reference proteome</keyword>
<gene>
    <name evidence="2" type="ORF">SP15_061</name>
</gene>
<evidence type="ECO:0000256" key="1">
    <source>
        <dbReference type="SAM" id="MobiDB-lite"/>
    </source>
</evidence>
<dbReference type="EMBL" id="KT624200">
    <property type="protein sequence ID" value="AMM44860.1"/>
    <property type="molecule type" value="Genomic_DNA"/>
</dbReference>
<dbReference type="Proteomes" id="UP000203261">
    <property type="component" value="Segment"/>
</dbReference>
<reference evidence="2 3" key="1">
    <citation type="submission" date="2015-08" db="EMBL/GenBank/DDBJ databases">
        <authorList>
            <person name="Babu N.S."/>
            <person name="Beckwith C.J."/>
            <person name="Beseler K.G."/>
            <person name="Brison A."/>
            <person name="Carone J.V."/>
            <person name="Caskin T.P."/>
            <person name="Diamond M."/>
            <person name="Durham M.E."/>
            <person name="Foxe J.M."/>
            <person name="Go M."/>
            <person name="Henderson B.A."/>
            <person name="Jones I.B."/>
            <person name="McGettigan J.A."/>
            <person name="Micheletti S.J."/>
            <person name="Nasrallah M.E."/>
            <person name="Ortiz D."/>
            <person name="Piller C.R."/>
            <person name="Privatt S.R."/>
            <person name="Schneider S.L."/>
            <person name="Sharp S."/>
            <person name="Smith T.C."/>
            <person name="Stanton J.D."/>
            <person name="Ullery H.E."/>
            <person name="Wilson R.J."/>
            <person name="Serrano M.G."/>
            <person name="Buck G."/>
            <person name="Lee V."/>
            <person name="Wang Y."/>
            <person name="Carvalho R."/>
            <person name="Voegtly L."/>
            <person name="Shi R."/>
            <person name="Duckworth R."/>
            <person name="Johnson A."/>
            <person name="Loviza R."/>
            <person name="Walstead R."/>
            <person name="Shah Z."/>
            <person name="Kiflezghi M."/>
            <person name="Wade K."/>
            <person name="Ball S.L."/>
            <person name="Bradley K.W."/>
            <person name="Asai D.J."/>
            <person name="Bowman C.A."/>
            <person name="Russell D.A."/>
            <person name="Pope W.H."/>
            <person name="Jacobs-Sera D."/>
            <person name="Hendrix R.W."/>
            <person name="Hatfull G.F."/>
        </authorList>
    </citation>
    <scope>NUCLEOTIDE SEQUENCE [LARGE SCALE GENOMIC DNA]</scope>
</reference>
<feature type="region of interest" description="Disordered" evidence="1">
    <location>
        <begin position="788"/>
        <end position="850"/>
    </location>
</feature>
<name>A0A127AW50_9CAUD</name>